<dbReference type="PANTHER" id="PTHR30383:SF5">
    <property type="entry name" value="SGNH HYDROLASE-TYPE ESTERASE DOMAIN-CONTAINING PROTEIN"/>
    <property type="match status" value="1"/>
</dbReference>
<dbReference type="SUPFAM" id="SSF117281">
    <property type="entry name" value="Kelch motif"/>
    <property type="match status" value="1"/>
</dbReference>
<evidence type="ECO:0000313" key="2">
    <source>
        <dbReference type="EMBL" id="QDT27900.1"/>
    </source>
</evidence>
<sequence>MQPEETAGYGNNYLTLLLIWPRDPLHTIRYGVEMMRSFLLPLLFLLITVSGFAEEKKLDWVQVTEKADWQPRDSQGELVYRDQLWIFGGWFNSYEAPPRDVWKSKDGKHWTPVTKKAPWIHSDLPMTVVFKDKMWLMGGWYNGRLPGHSAGNQVWSSTDGKHWDLVAKKAAWTPRLAAALVTFKGKMWLLGGTENYYFGDQKSLKNDVWYSSDGKEWKLATEHAGWSPRAYHQAAVLNDRIYVFGGGNYTPEYHANNDVWSSADGIHWRQETAHAPWHERLWFSSVVYRDRIWVIGGWSNNPSTNKQDAWYSQDGKNWTELKSGVVWKERHEHSAFVFKDKIWIAGGHAQPLNSQVWTLYVPPNWFDGQKQSVSSHSDFPKTMTKLKAGEPAKVVCFGDSVTGVYYHTGSRRAYTDMLGIALEKAVPGSKPEMINAGISGHTTVNALSRIERDVLKHHPDLVTVMFGLNDMTRVPLADYEKNLHSILKQCRDVGAEVLLCTPNAVITTGSRPTEKLIKYCDVVRKVGKELNVPVCDAYEQLTVLRKKDPLAWRLLMSDEIHPNMAGHKKLAELLAESITGNSVSLADVKPPTLAIPRSQSLIKAKRPIKVIAMPPLDQLIQKAAQEVAPDAKLEVTTWETKGKTRKQIESDAGKLVRPGKPDLVLLAIPRDAKAESQEDFIHSLMWTLNFSLNFGKGGWDCVVFHPDVFDPDHPDPAHDELTRQLVLGQDLTLVDRPAGEQKTAEEILKHWLKSQLD</sequence>
<dbReference type="Pfam" id="PF24681">
    <property type="entry name" value="Kelch_KLHDC2_KLHL20_DRC7"/>
    <property type="match status" value="1"/>
</dbReference>
<dbReference type="InterPro" id="IPR036514">
    <property type="entry name" value="SGNH_hydro_sf"/>
</dbReference>
<dbReference type="GO" id="GO:0004622">
    <property type="term" value="F:phosphatidylcholine lysophospholipase activity"/>
    <property type="evidence" value="ECO:0007669"/>
    <property type="project" value="TreeGrafter"/>
</dbReference>
<feature type="domain" description="SGNH hydrolase-type esterase" evidence="1">
    <location>
        <begin position="396"/>
        <end position="568"/>
    </location>
</feature>
<dbReference type="Pfam" id="PF13472">
    <property type="entry name" value="Lipase_GDSL_2"/>
    <property type="match status" value="1"/>
</dbReference>
<dbReference type="Gene3D" id="3.40.50.1110">
    <property type="entry name" value="SGNH hydrolase"/>
    <property type="match status" value="1"/>
</dbReference>
<dbReference type="Proteomes" id="UP000315647">
    <property type="component" value="Chromosome"/>
</dbReference>
<keyword evidence="2" id="KW-0378">Hydrolase</keyword>
<dbReference type="EMBL" id="CP037421">
    <property type="protein sequence ID" value="QDT27900.1"/>
    <property type="molecule type" value="Genomic_DNA"/>
</dbReference>
<organism evidence="2 3">
    <name type="scientific">Gimesia panareensis</name>
    <dbReference type="NCBI Taxonomy" id="2527978"/>
    <lineage>
        <taxon>Bacteria</taxon>
        <taxon>Pseudomonadati</taxon>
        <taxon>Planctomycetota</taxon>
        <taxon>Planctomycetia</taxon>
        <taxon>Planctomycetales</taxon>
        <taxon>Planctomycetaceae</taxon>
        <taxon>Gimesia</taxon>
    </lineage>
</organism>
<name>A0A517Q8E6_9PLAN</name>
<keyword evidence="3" id="KW-1185">Reference proteome</keyword>
<dbReference type="InterPro" id="IPR015915">
    <property type="entry name" value="Kelch-typ_b-propeller"/>
</dbReference>
<dbReference type="InterPro" id="IPR051532">
    <property type="entry name" value="Ester_Hydrolysis_Enzymes"/>
</dbReference>
<evidence type="ECO:0000259" key="1">
    <source>
        <dbReference type="Pfam" id="PF13472"/>
    </source>
</evidence>
<evidence type="ECO:0000313" key="3">
    <source>
        <dbReference type="Proteomes" id="UP000315647"/>
    </source>
</evidence>
<protein>
    <submittedName>
        <fullName evidence="2">Acyl-CoA thioesterase I</fullName>
        <ecNumber evidence="2">3.1.2.-</ecNumber>
    </submittedName>
</protein>
<dbReference type="EC" id="3.1.2.-" evidence="2"/>
<dbReference type="InterPro" id="IPR013830">
    <property type="entry name" value="SGNH_hydro"/>
</dbReference>
<proteinExistence type="predicted"/>
<dbReference type="PANTHER" id="PTHR30383">
    <property type="entry name" value="THIOESTERASE 1/PROTEASE 1/LYSOPHOSPHOLIPASE L1"/>
    <property type="match status" value="1"/>
</dbReference>
<reference evidence="2 3" key="1">
    <citation type="submission" date="2019-03" db="EMBL/GenBank/DDBJ databases">
        <title>Deep-cultivation of Planctomycetes and their phenomic and genomic characterization uncovers novel biology.</title>
        <authorList>
            <person name="Wiegand S."/>
            <person name="Jogler M."/>
            <person name="Boedeker C."/>
            <person name="Pinto D."/>
            <person name="Vollmers J."/>
            <person name="Rivas-Marin E."/>
            <person name="Kohn T."/>
            <person name="Peeters S.H."/>
            <person name="Heuer A."/>
            <person name="Rast P."/>
            <person name="Oberbeckmann S."/>
            <person name="Bunk B."/>
            <person name="Jeske O."/>
            <person name="Meyerdierks A."/>
            <person name="Storesund J.E."/>
            <person name="Kallscheuer N."/>
            <person name="Luecker S."/>
            <person name="Lage O.M."/>
            <person name="Pohl T."/>
            <person name="Merkel B.J."/>
            <person name="Hornburger P."/>
            <person name="Mueller R.-W."/>
            <person name="Bruemmer F."/>
            <person name="Labrenz M."/>
            <person name="Spormann A.M."/>
            <person name="Op den Camp H."/>
            <person name="Overmann J."/>
            <person name="Amann R."/>
            <person name="Jetten M.S.M."/>
            <person name="Mascher T."/>
            <person name="Medema M.H."/>
            <person name="Devos D.P."/>
            <person name="Kaster A.-K."/>
            <person name="Ovreas L."/>
            <person name="Rohde M."/>
            <person name="Galperin M.Y."/>
            <person name="Jogler C."/>
        </authorList>
    </citation>
    <scope>NUCLEOTIDE SEQUENCE [LARGE SCALE GENOMIC DNA]</scope>
    <source>
        <strain evidence="2 3">Enr10</strain>
    </source>
</reference>
<dbReference type="AlphaFoldDB" id="A0A517Q8E6"/>
<gene>
    <name evidence="2" type="primary">tesA_2</name>
    <name evidence="2" type="ORF">Enr10x_32360</name>
</gene>
<dbReference type="Gene3D" id="2.120.10.80">
    <property type="entry name" value="Kelch-type beta propeller"/>
    <property type="match status" value="2"/>
</dbReference>
<dbReference type="SUPFAM" id="SSF52266">
    <property type="entry name" value="SGNH hydrolase"/>
    <property type="match status" value="1"/>
</dbReference>
<accession>A0A517Q8E6</accession>